<dbReference type="RefSeq" id="WP_154518893.1">
    <property type="nucleotide sequence ID" value="NZ_VUNM01000058.1"/>
</dbReference>
<evidence type="ECO:0000313" key="1">
    <source>
        <dbReference type="EMBL" id="MST90302.1"/>
    </source>
</evidence>
<gene>
    <name evidence="1" type="ORF">FYJ79_12170</name>
</gene>
<accession>A0A844FY72</accession>
<keyword evidence="2" id="KW-1185">Reference proteome</keyword>
<reference evidence="1 2" key="1">
    <citation type="submission" date="2019-08" db="EMBL/GenBank/DDBJ databases">
        <title>In-depth cultivation of the pig gut microbiome towards novel bacterial diversity and tailored functional studies.</title>
        <authorList>
            <person name="Wylensek D."/>
            <person name="Hitch T.C.A."/>
            <person name="Clavel T."/>
        </authorList>
    </citation>
    <scope>NUCLEOTIDE SEQUENCE [LARGE SCALE GENOMIC DNA]</scope>
    <source>
        <strain evidence="1 2">CA-Schmier-601-WT-3</strain>
    </source>
</reference>
<dbReference type="AlphaFoldDB" id="A0A844FY72"/>
<dbReference type="EMBL" id="VUNM01000058">
    <property type="protein sequence ID" value="MST90302.1"/>
    <property type="molecule type" value="Genomic_DNA"/>
</dbReference>
<protein>
    <submittedName>
        <fullName evidence="1">Uncharacterized protein</fullName>
    </submittedName>
</protein>
<proteinExistence type="predicted"/>
<evidence type="ECO:0000313" key="2">
    <source>
        <dbReference type="Proteomes" id="UP000442619"/>
    </source>
</evidence>
<dbReference type="Proteomes" id="UP000442619">
    <property type="component" value="Unassembled WGS sequence"/>
</dbReference>
<name>A0A844FY72_9FIRM</name>
<sequence length="100" mass="10910">MDRAQAAAANIHGGTGTVFRAVRGDDAIECVIVESMVSIGGLILSERELVMSRTGTQRIPLADLNDISWNEDSIYRHTGDADLAAWMARAIRGISQEMRH</sequence>
<comment type="caution">
    <text evidence="1">The sequence shown here is derived from an EMBL/GenBank/DDBJ whole genome shotgun (WGS) entry which is preliminary data.</text>
</comment>
<organism evidence="1 2">
    <name type="scientific">Sharpea porci</name>
    <dbReference type="NCBI Taxonomy" id="2652286"/>
    <lineage>
        <taxon>Bacteria</taxon>
        <taxon>Bacillati</taxon>
        <taxon>Bacillota</taxon>
        <taxon>Erysipelotrichia</taxon>
        <taxon>Erysipelotrichales</taxon>
        <taxon>Coprobacillaceae</taxon>
        <taxon>Sharpea</taxon>
    </lineage>
</organism>